<dbReference type="PROSITE" id="PS51318">
    <property type="entry name" value="TAT"/>
    <property type="match status" value="1"/>
</dbReference>
<gene>
    <name evidence="4" type="ORF">JOF54_003379</name>
</gene>
<dbReference type="InterPro" id="IPR006311">
    <property type="entry name" value="TAT_signal"/>
</dbReference>
<name>A0ABS4ZBQ0_9ACTN</name>
<dbReference type="CDD" id="cd19590">
    <property type="entry name" value="serpin_thermopin-like"/>
    <property type="match status" value="1"/>
</dbReference>
<evidence type="ECO:0000256" key="1">
    <source>
        <dbReference type="RuleBase" id="RU000411"/>
    </source>
</evidence>
<dbReference type="InterPro" id="IPR036186">
    <property type="entry name" value="Serpin_sf"/>
</dbReference>
<evidence type="ECO:0000313" key="4">
    <source>
        <dbReference type="EMBL" id="MBP2418457.1"/>
    </source>
</evidence>
<dbReference type="SUPFAM" id="SSF56574">
    <property type="entry name" value="Serpins"/>
    <property type="match status" value="1"/>
</dbReference>
<comment type="caution">
    <text evidence="4">The sequence shown here is derived from an EMBL/GenBank/DDBJ whole genome shotgun (WGS) entry which is preliminary data.</text>
</comment>
<dbReference type="Gene3D" id="2.30.39.10">
    <property type="entry name" value="Alpha-1-antitrypsin, domain 1"/>
    <property type="match status" value="1"/>
</dbReference>
<feature type="chain" id="PRO_5046701940" evidence="2">
    <location>
        <begin position="37"/>
        <end position="432"/>
    </location>
</feature>
<keyword evidence="5" id="KW-1185">Reference proteome</keyword>
<accession>A0ABS4ZBQ0</accession>
<feature type="signal peptide" evidence="2">
    <location>
        <begin position="1"/>
        <end position="36"/>
    </location>
</feature>
<dbReference type="InterPro" id="IPR023796">
    <property type="entry name" value="Serpin_dom"/>
</dbReference>
<dbReference type="SMART" id="SM00093">
    <property type="entry name" value="SERPIN"/>
    <property type="match status" value="1"/>
</dbReference>
<dbReference type="RefSeq" id="WP_210057960.1">
    <property type="nucleotide sequence ID" value="NZ_BAAAMH010000002.1"/>
</dbReference>
<dbReference type="PROSITE" id="PS51257">
    <property type="entry name" value="PROKAR_LIPOPROTEIN"/>
    <property type="match status" value="1"/>
</dbReference>
<dbReference type="InterPro" id="IPR000215">
    <property type="entry name" value="Serpin_fam"/>
</dbReference>
<dbReference type="Gene3D" id="3.30.497.10">
    <property type="entry name" value="Antithrombin, subunit I, domain 2"/>
    <property type="match status" value="1"/>
</dbReference>
<dbReference type="PANTHER" id="PTHR11461">
    <property type="entry name" value="SERINE PROTEASE INHIBITOR, SERPIN"/>
    <property type="match status" value="1"/>
</dbReference>
<proteinExistence type="inferred from homology"/>
<dbReference type="PANTHER" id="PTHR11461:SF211">
    <property type="entry name" value="GH10112P-RELATED"/>
    <property type="match status" value="1"/>
</dbReference>
<feature type="domain" description="Serpin" evidence="3">
    <location>
        <begin position="67"/>
        <end position="427"/>
    </location>
</feature>
<evidence type="ECO:0000256" key="2">
    <source>
        <dbReference type="SAM" id="SignalP"/>
    </source>
</evidence>
<sequence length="432" mass="44920">MSPRTADVLLPRRTLLALGGLAALAGAGGLAGCAAAGGDLVAADVARRPGDPARVPALVDAVGAFGADLLDAVGEEGNLVCSPWSVLVALAMVRYGATGTTAEEMDAALHLPDLAALGPGLSALDQLLGTRSGRRENAAGKKTTVVLDTANRVWGQQGSAWERPFLEDLAAWFGTGVSETDLAGDPEAARRAVNAWVADQTHDRIEELMPEGSVRPGTRMVLANALHVRAPWRKAFDPGGPLEFAAPGGPVTVPSMATVLPGGGAIGEGWTAARVPLAGDELALTVIRPDVDLATLRPALRGDGLANLLRREPDRGVALRMPPVELRTALELTDALRRLGMRRAFTPEAEFDGMTRAERLLVAAVQHQGWLALDEEGLEAAAATGVTMEPVSAPSTPLELTLDRPYLACLHDVETGLPLLLVQVVDPTAAAS</sequence>
<dbReference type="Pfam" id="PF00079">
    <property type="entry name" value="Serpin"/>
    <property type="match status" value="1"/>
</dbReference>
<dbReference type="InterPro" id="IPR042185">
    <property type="entry name" value="Serpin_sf_2"/>
</dbReference>
<organism evidence="4 5">
    <name type="scientific">Microlunatus capsulatus</name>
    <dbReference type="NCBI Taxonomy" id="99117"/>
    <lineage>
        <taxon>Bacteria</taxon>
        <taxon>Bacillati</taxon>
        <taxon>Actinomycetota</taxon>
        <taxon>Actinomycetes</taxon>
        <taxon>Propionibacteriales</taxon>
        <taxon>Propionibacteriaceae</taxon>
        <taxon>Microlunatus</taxon>
    </lineage>
</organism>
<evidence type="ECO:0000313" key="5">
    <source>
        <dbReference type="Proteomes" id="UP000758168"/>
    </source>
</evidence>
<dbReference type="EMBL" id="JAGIOB010000001">
    <property type="protein sequence ID" value="MBP2418457.1"/>
    <property type="molecule type" value="Genomic_DNA"/>
</dbReference>
<dbReference type="InterPro" id="IPR042178">
    <property type="entry name" value="Serpin_sf_1"/>
</dbReference>
<comment type="similarity">
    <text evidence="1">Belongs to the serpin family.</text>
</comment>
<evidence type="ECO:0000259" key="3">
    <source>
        <dbReference type="SMART" id="SM00093"/>
    </source>
</evidence>
<protein>
    <submittedName>
        <fullName evidence="4">Serpin B</fullName>
    </submittedName>
</protein>
<reference evidence="4 5" key="1">
    <citation type="submission" date="2021-03" db="EMBL/GenBank/DDBJ databases">
        <title>Sequencing the genomes of 1000 actinobacteria strains.</title>
        <authorList>
            <person name="Klenk H.-P."/>
        </authorList>
    </citation>
    <scope>NUCLEOTIDE SEQUENCE [LARGE SCALE GENOMIC DNA]</scope>
    <source>
        <strain evidence="4 5">DSM 12936</strain>
    </source>
</reference>
<keyword evidence="2" id="KW-0732">Signal</keyword>
<dbReference type="Proteomes" id="UP000758168">
    <property type="component" value="Unassembled WGS sequence"/>
</dbReference>